<dbReference type="Proteomes" id="UP001165079">
    <property type="component" value="Unassembled WGS sequence"/>
</dbReference>
<dbReference type="AlphaFoldDB" id="A0A9W6SJG1"/>
<gene>
    <name evidence="1" type="ORF">Afil01_29820</name>
</gene>
<comment type="caution">
    <text evidence="1">The sequence shown here is derived from an EMBL/GenBank/DDBJ whole genome shotgun (WGS) entry which is preliminary data.</text>
</comment>
<evidence type="ECO:0000313" key="1">
    <source>
        <dbReference type="EMBL" id="GLZ78175.1"/>
    </source>
</evidence>
<evidence type="ECO:0000313" key="2">
    <source>
        <dbReference type="Proteomes" id="UP001165079"/>
    </source>
</evidence>
<sequence>MSTMAGRSRVARVALYREVDVSRVSGCGVIADGAVWDDGSAVIYWRGTTSGIRQHESFRHWSEIEAIHGHGGRTRLVWIDPPPA</sequence>
<protein>
    <submittedName>
        <fullName evidence="1">Uncharacterized protein</fullName>
    </submittedName>
</protein>
<keyword evidence="2" id="KW-1185">Reference proteome</keyword>
<reference evidence="1" key="1">
    <citation type="submission" date="2023-03" db="EMBL/GenBank/DDBJ databases">
        <title>Actinorhabdospora filicis NBRC 111898.</title>
        <authorList>
            <person name="Ichikawa N."/>
            <person name="Sato H."/>
            <person name="Tonouchi N."/>
        </authorList>
    </citation>
    <scope>NUCLEOTIDE SEQUENCE</scope>
    <source>
        <strain evidence="1">NBRC 111898</strain>
    </source>
</reference>
<proteinExistence type="predicted"/>
<name>A0A9W6SJG1_9ACTN</name>
<dbReference type="RefSeq" id="WP_285663347.1">
    <property type="nucleotide sequence ID" value="NZ_BSTX01000002.1"/>
</dbReference>
<accession>A0A9W6SJG1</accession>
<organism evidence="1 2">
    <name type="scientific">Actinorhabdospora filicis</name>
    <dbReference type="NCBI Taxonomy" id="1785913"/>
    <lineage>
        <taxon>Bacteria</taxon>
        <taxon>Bacillati</taxon>
        <taxon>Actinomycetota</taxon>
        <taxon>Actinomycetes</taxon>
        <taxon>Micromonosporales</taxon>
        <taxon>Micromonosporaceae</taxon>
        <taxon>Actinorhabdospora</taxon>
    </lineage>
</organism>
<dbReference type="EMBL" id="BSTX01000002">
    <property type="protein sequence ID" value="GLZ78175.1"/>
    <property type="molecule type" value="Genomic_DNA"/>
</dbReference>